<dbReference type="STRING" id="335541.Swol_0197"/>
<proteinExistence type="inferred from homology"/>
<dbReference type="RefSeq" id="WP_011639658.1">
    <property type="nucleotide sequence ID" value="NC_008346.1"/>
</dbReference>
<dbReference type="Pfam" id="PF02465">
    <property type="entry name" value="FliD_N"/>
    <property type="match status" value="1"/>
</dbReference>
<dbReference type="Pfam" id="PF07195">
    <property type="entry name" value="FliD_C"/>
    <property type="match status" value="1"/>
</dbReference>
<dbReference type="InterPro" id="IPR010810">
    <property type="entry name" value="Flagellin_hook_IN_motif"/>
</dbReference>
<dbReference type="eggNOG" id="COG1345">
    <property type="taxonomic scope" value="Bacteria"/>
</dbReference>
<dbReference type="InterPro" id="IPR003481">
    <property type="entry name" value="FliD_N"/>
</dbReference>
<evidence type="ECO:0000256" key="5">
    <source>
        <dbReference type="RuleBase" id="RU362066"/>
    </source>
</evidence>
<sequence length="893" mass="97215">MSSLRIGGIASGLDTENIIKEMLKAQRSKIERKVQEKTILEWKRDDFRTVNTKLLALRTATFDLKLGDTFNAKKAASSNESILTATAKSTATPGTYDVRVKQVAQKATLTSQQSLGSKENVSSVAAQFGIEENTQIDFTLAGKNGEIPFSFTAGATSLADIVRIINDEDMGIRAYYDANVDRVFLMSTEFGENAAIKVKMDGMRDSGGNLLVNGEGKALSFLGDYLKLNIDMKSLNETAPASGRKITSNSALIIHDPAAITLSQMYEGGTAPASVSFTLKGEKDSKDFTFDTAISLQEMINQINNERLTTGLTASYDSSSGKVIFSSGGQVTISGDTDNFLRDKLNMTIGSQQGTLSSNTAVRVYDAANIKLNSLYTCEDLQFTLEGGLGSHKFSFNASSISATTVQDMIDSINLWRNTTGITASYDGASGKISLWDSCPLAALEAGSTATNATLDFNEALYSSSDGTPSGTLSALANGQDLTASFIYTGSGSLTSATYKSDGSIDFVAAGAADGDTIVLNGGGLDNLFDAEGNQYLPVSMTYDGTAGTWKYTSRSNDERMIAIRYDNEGFLADELNINMYEMKGSKAIIDFNDAQNLEFDTNEITLMDSINLNLQAANPSQTVRITVTNDIDGAIEKIEAFVEAYNTAIVYMNTELTERRYNARDKYGGSFPPLTAEQRKDMSEDEIKAWEEKAKSGMLRGDSILFTAYSSTRCAATDPVQGLASTNTYKSLASIGISTPTFVRGSIEGGKLEIDEDKLRAALEADPDKVMELFTLDKVITNEEGKEILDWNGNPLRNRGIAIRLYEAVNENITTITEKAGLPSAKIDNSLLTKEIGRIDDRIKSYEERMQEMSERYWKQFAAMEKMVNYYNSMSNWLSQQVAQMAGQNQQQ</sequence>
<dbReference type="HOGENOM" id="CLU_015182_0_0_9"/>
<name>Q0B0F5_SYNWW</name>
<dbReference type="Pfam" id="PF07196">
    <property type="entry name" value="Flagellin_IN"/>
    <property type="match status" value="1"/>
</dbReference>
<organism evidence="8 9">
    <name type="scientific">Syntrophomonas wolfei subsp. wolfei (strain DSM 2245B / Goettingen)</name>
    <dbReference type="NCBI Taxonomy" id="335541"/>
    <lineage>
        <taxon>Bacteria</taxon>
        <taxon>Bacillati</taxon>
        <taxon>Bacillota</taxon>
        <taxon>Clostridia</taxon>
        <taxon>Eubacteriales</taxon>
        <taxon>Syntrophomonadaceae</taxon>
        <taxon>Syntrophomonas</taxon>
    </lineage>
</organism>
<dbReference type="GO" id="GO:0005576">
    <property type="term" value="C:extracellular region"/>
    <property type="evidence" value="ECO:0007669"/>
    <property type="project" value="UniProtKB-SubCell"/>
</dbReference>
<keyword evidence="5" id="KW-0964">Secreted</keyword>
<keyword evidence="8" id="KW-0282">Flagellum</keyword>
<evidence type="ECO:0000259" key="7">
    <source>
        <dbReference type="Pfam" id="PF07195"/>
    </source>
</evidence>
<dbReference type="Proteomes" id="UP000001968">
    <property type="component" value="Chromosome"/>
</dbReference>
<protein>
    <recommendedName>
        <fullName evidence="5">Flagellar hook-associated protein 2</fullName>
        <shortName evidence="5">HAP2</shortName>
    </recommendedName>
    <alternativeName>
        <fullName evidence="5">Flagellar cap protein</fullName>
    </alternativeName>
</protein>
<evidence type="ECO:0000256" key="4">
    <source>
        <dbReference type="ARBA" id="ARBA00023143"/>
    </source>
</evidence>
<dbReference type="OrthoDB" id="9776025at2"/>
<dbReference type="GO" id="GO:0071973">
    <property type="term" value="P:bacterial-type flagellum-dependent cell motility"/>
    <property type="evidence" value="ECO:0007669"/>
    <property type="project" value="TreeGrafter"/>
</dbReference>
<comment type="function">
    <text evidence="5">Required for morphogenesis and for the elongation of the flagellar filament by facilitating polymerization of the flagellin monomers at the tip of growing filament. Forms a capping structure, which prevents flagellin subunits (transported through the central channel of the flagellum) from leaking out without polymerization at the distal end.</text>
</comment>
<dbReference type="GO" id="GO:0009424">
    <property type="term" value="C:bacterial-type flagellum hook"/>
    <property type="evidence" value="ECO:0007669"/>
    <property type="project" value="UniProtKB-UniRule"/>
</dbReference>
<comment type="similarity">
    <text evidence="1 5">Belongs to the FliD family.</text>
</comment>
<evidence type="ECO:0000256" key="2">
    <source>
        <dbReference type="ARBA" id="ARBA00011255"/>
    </source>
</evidence>
<gene>
    <name evidence="8" type="ordered locus">Swol_0197</name>
</gene>
<evidence type="ECO:0000256" key="3">
    <source>
        <dbReference type="ARBA" id="ARBA00023054"/>
    </source>
</evidence>
<keyword evidence="4 5" id="KW-0975">Bacterial flagellum</keyword>
<dbReference type="EMBL" id="CP000448">
    <property type="protein sequence ID" value="ABI67549.1"/>
    <property type="molecule type" value="Genomic_DNA"/>
</dbReference>
<keyword evidence="9" id="KW-1185">Reference proteome</keyword>
<evidence type="ECO:0000256" key="1">
    <source>
        <dbReference type="ARBA" id="ARBA00009764"/>
    </source>
</evidence>
<comment type="subunit">
    <text evidence="2 5">Homopentamer.</text>
</comment>
<keyword evidence="8" id="KW-0966">Cell projection</keyword>
<evidence type="ECO:0000259" key="6">
    <source>
        <dbReference type="Pfam" id="PF02465"/>
    </source>
</evidence>
<dbReference type="GO" id="GO:0007155">
    <property type="term" value="P:cell adhesion"/>
    <property type="evidence" value="ECO:0007669"/>
    <property type="project" value="InterPro"/>
</dbReference>
<feature type="domain" description="Flagellar hook-associated protein 2 N-terminal" evidence="6">
    <location>
        <begin position="11"/>
        <end position="106"/>
    </location>
</feature>
<evidence type="ECO:0000313" key="8">
    <source>
        <dbReference type="EMBL" id="ABI67549.1"/>
    </source>
</evidence>
<dbReference type="PANTHER" id="PTHR30288">
    <property type="entry name" value="FLAGELLAR CAP/ASSEMBLY PROTEIN FLID"/>
    <property type="match status" value="1"/>
</dbReference>
<dbReference type="InterPro" id="IPR040026">
    <property type="entry name" value="FliD"/>
</dbReference>
<comment type="subcellular location">
    <subcellularLocation>
        <location evidence="5">Secreted</location>
    </subcellularLocation>
    <subcellularLocation>
        <location evidence="5">Bacterial flagellum</location>
    </subcellularLocation>
</comment>
<keyword evidence="3" id="KW-0175">Coiled coil</keyword>
<keyword evidence="8" id="KW-0969">Cilium</keyword>
<dbReference type="PANTHER" id="PTHR30288:SF0">
    <property type="entry name" value="FLAGELLAR HOOK-ASSOCIATED PROTEIN 2"/>
    <property type="match status" value="1"/>
</dbReference>
<dbReference type="InterPro" id="IPR010809">
    <property type="entry name" value="FliD_C"/>
</dbReference>
<accession>Q0B0F5</accession>
<feature type="domain" description="Flagellar hook-associated protein 2 C-terminal" evidence="7">
    <location>
        <begin position="586"/>
        <end position="874"/>
    </location>
</feature>
<dbReference type="AlphaFoldDB" id="Q0B0F5"/>
<reference evidence="9" key="1">
    <citation type="journal article" date="2010" name="Environ. Microbiol.">
        <title>The genome of Syntrophomonas wolfei: new insights into syntrophic metabolism and biohydrogen production.</title>
        <authorList>
            <person name="Sieber J.R."/>
            <person name="Sims D.R."/>
            <person name="Han C."/>
            <person name="Kim E."/>
            <person name="Lykidis A."/>
            <person name="Lapidus A.L."/>
            <person name="McDonnald E."/>
            <person name="Rohlin L."/>
            <person name="Culley D.E."/>
            <person name="Gunsalus R."/>
            <person name="McInerney M.J."/>
        </authorList>
    </citation>
    <scope>NUCLEOTIDE SEQUENCE [LARGE SCALE GENOMIC DNA]</scope>
    <source>
        <strain evidence="9">DSM 2245B / Goettingen</strain>
    </source>
</reference>
<dbReference type="KEGG" id="swo:Swol_0197"/>
<evidence type="ECO:0000313" key="9">
    <source>
        <dbReference type="Proteomes" id="UP000001968"/>
    </source>
</evidence>
<dbReference type="GO" id="GO:0009421">
    <property type="term" value="C:bacterial-type flagellum filament cap"/>
    <property type="evidence" value="ECO:0007669"/>
    <property type="project" value="InterPro"/>
</dbReference>
<dbReference type="Gene3D" id="3.30.70.2120">
    <property type="match status" value="2"/>
</dbReference>